<dbReference type="PANTHER" id="PTHR30136:SF35">
    <property type="entry name" value="HTH-TYPE TRANSCRIPTIONAL REGULATOR RV1719"/>
    <property type="match status" value="1"/>
</dbReference>
<dbReference type="Gene3D" id="1.10.10.10">
    <property type="entry name" value="Winged helix-like DNA-binding domain superfamily/Winged helix DNA-binding domain"/>
    <property type="match status" value="1"/>
</dbReference>
<reference evidence="6" key="1">
    <citation type="submission" date="2024-05" db="EMBL/GenBank/DDBJ databases">
        <title>Herbiconiux sp. A18JL235.</title>
        <authorList>
            <person name="Zhang G."/>
        </authorList>
    </citation>
    <scope>NUCLEOTIDE SEQUENCE</scope>
    <source>
        <strain evidence="6">A18JL235</strain>
    </source>
</reference>
<evidence type="ECO:0000259" key="5">
    <source>
        <dbReference type="PROSITE" id="PS51078"/>
    </source>
</evidence>
<evidence type="ECO:0000256" key="2">
    <source>
        <dbReference type="ARBA" id="ARBA00023125"/>
    </source>
</evidence>
<evidence type="ECO:0000256" key="3">
    <source>
        <dbReference type="ARBA" id="ARBA00023163"/>
    </source>
</evidence>
<dbReference type="RefSeq" id="WP_368498179.1">
    <property type="nucleotide sequence ID" value="NZ_CP162511.1"/>
</dbReference>
<keyword evidence="1" id="KW-0805">Transcription regulation</keyword>
<keyword evidence="2" id="KW-0238">DNA-binding</keyword>
<dbReference type="PROSITE" id="PS51078">
    <property type="entry name" value="ICLR_ED"/>
    <property type="match status" value="1"/>
</dbReference>
<dbReference type="GO" id="GO:0003700">
    <property type="term" value="F:DNA-binding transcription factor activity"/>
    <property type="evidence" value="ECO:0007669"/>
    <property type="project" value="TreeGrafter"/>
</dbReference>
<evidence type="ECO:0000313" key="6">
    <source>
        <dbReference type="EMBL" id="XDI05791.1"/>
    </source>
</evidence>
<feature type="domain" description="IclR-ED" evidence="5">
    <location>
        <begin position="65"/>
        <end position="247"/>
    </location>
</feature>
<dbReference type="InterPro" id="IPR029016">
    <property type="entry name" value="GAF-like_dom_sf"/>
</dbReference>
<dbReference type="Gene3D" id="3.30.450.40">
    <property type="match status" value="1"/>
</dbReference>
<evidence type="ECO:0000259" key="4">
    <source>
        <dbReference type="PROSITE" id="PS51077"/>
    </source>
</evidence>
<dbReference type="EMBL" id="CP162511">
    <property type="protein sequence ID" value="XDI05791.1"/>
    <property type="molecule type" value="Genomic_DNA"/>
</dbReference>
<dbReference type="PANTHER" id="PTHR30136">
    <property type="entry name" value="HELIX-TURN-HELIX TRANSCRIPTIONAL REGULATOR, ICLR FAMILY"/>
    <property type="match status" value="1"/>
</dbReference>
<proteinExistence type="predicted"/>
<dbReference type="GO" id="GO:0045892">
    <property type="term" value="P:negative regulation of DNA-templated transcription"/>
    <property type="evidence" value="ECO:0007669"/>
    <property type="project" value="TreeGrafter"/>
</dbReference>
<dbReference type="InterPro" id="IPR005471">
    <property type="entry name" value="Tscrpt_reg_IclR_N"/>
</dbReference>
<keyword evidence="3" id="KW-0804">Transcription</keyword>
<organism evidence="6">
    <name type="scientific">Herbiconiux sp. A18JL235</name>
    <dbReference type="NCBI Taxonomy" id="3152363"/>
    <lineage>
        <taxon>Bacteria</taxon>
        <taxon>Bacillati</taxon>
        <taxon>Actinomycetota</taxon>
        <taxon>Actinomycetes</taxon>
        <taxon>Micrococcales</taxon>
        <taxon>Microbacteriaceae</taxon>
        <taxon>Herbiconiux</taxon>
    </lineage>
</organism>
<dbReference type="AlphaFoldDB" id="A0AB39BHE6"/>
<dbReference type="SUPFAM" id="SSF55781">
    <property type="entry name" value="GAF domain-like"/>
    <property type="match status" value="1"/>
</dbReference>
<dbReference type="GO" id="GO:0003677">
    <property type="term" value="F:DNA binding"/>
    <property type="evidence" value="ECO:0007669"/>
    <property type="project" value="UniProtKB-KW"/>
</dbReference>
<dbReference type="Pfam" id="PF01614">
    <property type="entry name" value="IclR_C"/>
    <property type="match status" value="1"/>
</dbReference>
<protein>
    <submittedName>
        <fullName evidence="6">IclR family transcriptional regulator</fullName>
    </submittedName>
</protein>
<dbReference type="SMART" id="SM00346">
    <property type="entry name" value="HTH_ICLR"/>
    <property type="match status" value="1"/>
</dbReference>
<dbReference type="InterPro" id="IPR050707">
    <property type="entry name" value="HTH_MetabolicPath_Reg"/>
</dbReference>
<name>A0AB39BHE6_9MICO</name>
<dbReference type="InterPro" id="IPR036390">
    <property type="entry name" value="WH_DNA-bd_sf"/>
</dbReference>
<dbReference type="Pfam" id="PF09339">
    <property type="entry name" value="HTH_IclR"/>
    <property type="match status" value="1"/>
</dbReference>
<dbReference type="PROSITE" id="PS51077">
    <property type="entry name" value="HTH_ICLR"/>
    <property type="match status" value="1"/>
</dbReference>
<evidence type="ECO:0000256" key="1">
    <source>
        <dbReference type="ARBA" id="ARBA00023015"/>
    </source>
</evidence>
<dbReference type="InterPro" id="IPR036388">
    <property type="entry name" value="WH-like_DNA-bd_sf"/>
</dbReference>
<accession>A0AB39BHE6</accession>
<dbReference type="SUPFAM" id="SSF46785">
    <property type="entry name" value="Winged helix' DNA-binding domain"/>
    <property type="match status" value="1"/>
</dbReference>
<sequence length="255" mass="27085">MDNLVVKAVHVLSTLRPLAGGASARELASLTGLPRSTTQRILTTLTSTGMVIQDHTTQRYKIGPRALLIGLGYNSGLTLVTEARPQMIALRDATGETVGLSVAVDNTRVFLEEVQSTAELRFASELGRLYPLWSGANGRVLMSGLPAEQIDAVLEGRALEENVDHPLSIDQTREELERAREAGYAMAFNEAIANVNSLAMPIRDATGGVTAALSISGPAGRFTPERMREAIEPLRAACAVVSSRLGGVAPAATPR</sequence>
<feature type="domain" description="HTH iclR-type" evidence="4">
    <location>
        <begin position="2"/>
        <end position="64"/>
    </location>
</feature>
<dbReference type="InterPro" id="IPR014757">
    <property type="entry name" value="Tscrpt_reg_IclR_C"/>
</dbReference>
<gene>
    <name evidence="6" type="ORF">ABFY20_01485</name>
</gene>